<proteinExistence type="inferred from homology"/>
<feature type="region of interest" description="Disordered" evidence="10">
    <location>
        <begin position="587"/>
        <end position="610"/>
    </location>
</feature>
<feature type="transmembrane region" description="Helical" evidence="9">
    <location>
        <begin position="278"/>
        <end position="298"/>
    </location>
</feature>
<evidence type="ECO:0000256" key="7">
    <source>
        <dbReference type="ARBA" id="ARBA00022989"/>
    </source>
</evidence>
<feature type="transmembrane region" description="Helical" evidence="9">
    <location>
        <begin position="419"/>
        <end position="441"/>
    </location>
</feature>
<accession>A0AAE0H021</accession>
<comment type="similarity">
    <text evidence="2 9">Belongs to the ADP/ATP translocase tlc family.</text>
</comment>
<feature type="transmembrane region" description="Helical" evidence="9">
    <location>
        <begin position="310"/>
        <end position="336"/>
    </location>
</feature>
<dbReference type="InterPro" id="IPR004667">
    <property type="entry name" value="ADP_ATP_car_bac_type"/>
</dbReference>
<evidence type="ECO:0000256" key="10">
    <source>
        <dbReference type="SAM" id="MobiDB-lite"/>
    </source>
</evidence>
<comment type="subcellular location">
    <subcellularLocation>
        <location evidence="1">Membrane</location>
        <topology evidence="1">Multi-pass membrane protein</topology>
    </subcellularLocation>
    <subcellularLocation>
        <location evidence="9">Plastid</location>
        <location evidence="9">Chloroplast membrane</location>
        <topology evidence="9">Multi-pass membrane protein</topology>
    </subcellularLocation>
</comment>
<name>A0AAE0H021_9CHLO</name>
<feature type="transmembrane region" description="Helical" evidence="9">
    <location>
        <begin position="478"/>
        <end position="497"/>
    </location>
</feature>
<evidence type="ECO:0000256" key="2">
    <source>
        <dbReference type="ARBA" id="ARBA00007127"/>
    </source>
</evidence>
<keyword evidence="4 9" id="KW-0812">Transmembrane</keyword>
<organism evidence="11 12">
    <name type="scientific">Cymbomonas tetramitiformis</name>
    <dbReference type="NCBI Taxonomy" id="36881"/>
    <lineage>
        <taxon>Eukaryota</taxon>
        <taxon>Viridiplantae</taxon>
        <taxon>Chlorophyta</taxon>
        <taxon>Pyramimonadophyceae</taxon>
        <taxon>Pyramimonadales</taxon>
        <taxon>Pyramimonadaceae</taxon>
        <taxon>Cymbomonas</taxon>
    </lineage>
</organism>
<keyword evidence="6 9" id="KW-0067">ATP-binding</keyword>
<keyword evidence="9" id="KW-0150">Chloroplast</keyword>
<gene>
    <name evidence="11" type="ORF">CYMTET_5005</name>
</gene>
<evidence type="ECO:0000256" key="5">
    <source>
        <dbReference type="ARBA" id="ARBA00022741"/>
    </source>
</evidence>
<feature type="transmembrane region" description="Helical" evidence="9">
    <location>
        <begin position="453"/>
        <end position="472"/>
    </location>
</feature>
<feature type="transmembrane region" description="Helical" evidence="9">
    <location>
        <begin position="544"/>
        <end position="567"/>
    </location>
</feature>
<dbReference type="PANTHER" id="PTHR31187:SF1">
    <property type="entry name" value="ADP,ATP CARRIER PROTEIN 1"/>
    <property type="match status" value="1"/>
</dbReference>
<keyword evidence="5 9" id="KW-0547">Nucleotide-binding</keyword>
<reference evidence="11 12" key="1">
    <citation type="journal article" date="2015" name="Genome Biol. Evol.">
        <title>Comparative Genomics of a Bacterivorous Green Alga Reveals Evolutionary Causalities and Consequences of Phago-Mixotrophic Mode of Nutrition.</title>
        <authorList>
            <person name="Burns J.A."/>
            <person name="Paasch A."/>
            <person name="Narechania A."/>
            <person name="Kim E."/>
        </authorList>
    </citation>
    <scope>NUCLEOTIDE SEQUENCE [LARGE SCALE GENOMIC DNA]</scope>
    <source>
        <strain evidence="11 12">PLY_AMNH</strain>
    </source>
</reference>
<evidence type="ECO:0000256" key="9">
    <source>
        <dbReference type="RuleBase" id="RU363121"/>
    </source>
</evidence>
<dbReference type="Pfam" id="PF03219">
    <property type="entry name" value="TLC"/>
    <property type="match status" value="1"/>
</dbReference>
<dbReference type="EMBL" id="LGRX02000822">
    <property type="protein sequence ID" value="KAK3287485.1"/>
    <property type="molecule type" value="Genomic_DNA"/>
</dbReference>
<dbReference type="PANTHER" id="PTHR31187">
    <property type="match status" value="1"/>
</dbReference>
<dbReference type="Proteomes" id="UP001190700">
    <property type="component" value="Unassembled WGS sequence"/>
</dbReference>
<dbReference type="GO" id="GO:0031969">
    <property type="term" value="C:chloroplast membrane"/>
    <property type="evidence" value="ECO:0007669"/>
    <property type="project" value="UniProtKB-SubCell"/>
</dbReference>
<protein>
    <recommendedName>
        <fullName evidence="9">ADP,ATP carrier protein</fullName>
    </recommendedName>
</protein>
<feature type="transmembrane region" description="Helical" evidence="9">
    <location>
        <begin position="118"/>
        <end position="139"/>
    </location>
</feature>
<feature type="transmembrane region" description="Helical" evidence="9">
    <location>
        <begin position="159"/>
        <end position="181"/>
    </location>
</feature>
<feature type="transmembrane region" description="Helical" evidence="9">
    <location>
        <begin position="215"/>
        <end position="239"/>
    </location>
</feature>
<evidence type="ECO:0000256" key="3">
    <source>
        <dbReference type="ARBA" id="ARBA00022448"/>
    </source>
</evidence>
<comment type="caution">
    <text evidence="11">The sequence shown here is derived from an EMBL/GenBank/DDBJ whole genome shotgun (WGS) entry which is preliminary data.</text>
</comment>
<evidence type="ECO:0000256" key="4">
    <source>
        <dbReference type="ARBA" id="ARBA00022692"/>
    </source>
</evidence>
<dbReference type="AlphaFoldDB" id="A0AAE0H021"/>
<feature type="transmembrane region" description="Helical" evidence="9">
    <location>
        <begin position="188"/>
        <end position="209"/>
    </location>
</feature>
<keyword evidence="8 9" id="KW-0472">Membrane</keyword>
<evidence type="ECO:0000256" key="1">
    <source>
        <dbReference type="ARBA" id="ARBA00004141"/>
    </source>
</evidence>
<dbReference type="GO" id="GO:0005524">
    <property type="term" value="F:ATP binding"/>
    <property type="evidence" value="ECO:0007669"/>
    <property type="project" value="UniProtKB-KW"/>
</dbReference>
<keyword evidence="9" id="KW-0934">Plastid</keyword>
<sequence>MSASIAKAPAASIFQRSAEVTSNSCVRRYGHAALRTAQRRWATSKQPSPQRIQACSKAELSAWRAKTLTHISTARKLPTFSRGRVSVSCHMPADSDKNSGWLEITRDLKSQLSNIDGIWHKLVPMAVLFFCMSFINTLLDSTKDALVITMSGGGAESLPFLLPYGVLPTSLMFVVLFTIMANRFSRATIFNIVLGSFITFFAVFMGFLFPMHETLHQFAFASYLANTLPSSLFGLVSMVRSWTFTLFYVVAELWGDVVLSLLFWGLANETTSVKDAAVLYPLFGVGANVAQTCAGQMLKLLNTYPGADTGYVFQINVLMATCISLGLMIVLVHHFIYSWSRKKEGAALERKSTEKEKEQVNTSFLEAVKYLASSASIRALAVMAVAQGVSQNILEVIFKGHLRVLCPTTGAYSSFLGDVATVTGIATMLMMFVSPLIFMRLGWSRAANTTPLFLIYGGTTFFTGCIINYYALGAQNPTMLLGLVMAGAACIVFSKAAKFSLFKPAEEMVYIGLDKESRTKGKAAIDVVGSQFGKGGCSCLQQGLLLVAGGSLFSIMPVLLVVFMLTLKEWVAAVDKLATTQMGSEVPSESVDLSCPLPESNNPEAGSVGA</sequence>
<dbReference type="GO" id="GO:0005471">
    <property type="term" value="F:ATP:ADP antiporter activity"/>
    <property type="evidence" value="ECO:0007669"/>
    <property type="project" value="InterPro"/>
</dbReference>
<keyword evidence="7 9" id="KW-1133">Transmembrane helix</keyword>
<feature type="transmembrane region" description="Helical" evidence="9">
    <location>
        <begin position="246"/>
        <end position="266"/>
    </location>
</feature>
<evidence type="ECO:0000256" key="6">
    <source>
        <dbReference type="ARBA" id="ARBA00022840"/>
    </source>
</evidence>
<keyword evidence="12" id="KW-1185">Reference proteome</keyword>
<keyword evidence="3 9" id="KW-0813">Transport</keyword>
<evidence type="ECO:0000313" key="11">
    <source>
        <dbReference type="EMBL" id="KAK3287485.1"/>
    </source>
</evidence>
<evidence type="ECO:0000256" key="8">
    <source>
        <dbReference type="ARBA" id="ARBA00023136"/>
    </source>
</evidence>
<evidence type="ECO:0000313" key="12">
    <source>
        <dbReference type="Proteomes" id="UP001190700"/>
    </source>
</evidence>